<comment type="caution">
    <text evidence="1">The sequence shown here is derived from an EMBL/GenBank/DDBJ whole genome shotgun (WGS) entry which is preliminary data.</text>
</comment>
<feature type="non-terminal residue" evidence="1">
    <location>
        <position position="93"/>
    </location>
</feature>
<dbReference type="AlphaFoldDB" id="A0A2I1HX77"/>
<dbReference type="VEuPathDB" id="FungiDB:RhiirA1_475397"/>
<dbReference type="VEuPathDB" id="FungiDB:RhiirFUN_000514"/>
<proteinExistence type="predicted"/>
<sequence>MATVAVGLPTFDLDADLERFISLFLGHLNGLGINPLTENDGPPTSRDRALGLLRACMKGRAAEWYDQHILNKNVKLRNILVRVAHGNEGNFKG</sequence>
<evidence type="ECO:0000313" key="1">
    <source>
        <dbReference type="EMBL" id="PKY63489.1"/>
    </source>
</evidence>
<keyword evidence="2" id="KW-1185">Reference proteome</keyword>
<evidence type="ECO:0000313" key="2">
    <source>
        <dbReference type="Proteomes" id="UP000234323"/>
    </source>
</evidence>
<organism evidence="1 2">
    <name type="scientific">Rhizophagus irregularis</name>
    <dbReference type="NCBI Taxonomy" id="588596"/>
    <lineage>
        <taxon>Eukaryota</taxon>
        <taxon>Fungi</taxon>
        <taxon>Fungi incertae sedis</taxon>
        <taxon>Mucoromycota</taxon>
        <taxon>Glomeromycotina</taxon>
        <taxon>Glomeromycetes</taxon>
        <taxon>Glomerales</taxon>
        <taxon>Glomeraceae</taxon>
        <taxon>Rhizophagus</taxon>
    </lineage>
</organism>
<name>A0A2I1HX77_9GLOM</name>
<accession>A0A2I1HX77</accession>
<protein>
    <submittedName>
        <fullName evidence="1">Uncharacterized protein</fullName>
    </submittedName>
</protein>
<dbReference type="Proteomes" id="UP000234323">
    <property type="component" value="Unassembled WGS sequence"/>
</dbReference>
<reference evidence="1 2" key="1">
    <citation type="submission" date="2015-10" db="EMBL/GenBank/DDBJ databases">
        <title>Genome analyses suggest a sexual origin of heterokaryosis in a supposedly ancient asexual fungus.</title>
        <authorList>
            <person name="Ropars J."/>
            <person name="Sedzielewska K."/>
            <person name="Noel J."/>
            <person name="Charron P."/>
            <person name="Farinelli L."/>
            <person name="Marton T."/>
            <person name="Kruger M."/>
            <person name="Pelin A."/>
            <person name="Brachmann A."/>
            <person name="Corradi N."/>
        </authorList>
    </citation>
    <scope>NUCLEOTIDE SEQUENCE [LARGE SCALE GENOMIC DNA]</scope>
    <source>
        <strain evidence="1 2">A4</strain>
    </source>
</reference>
<dbReference type="EMBL" id="LLXI01010531">
    <property type="protein sequence ID" value="PKY63489.1"/>
    <property type="molecule type" value="Genomic_DNA"/>
</dbReference>
<gene>
    <name evidence="1" type="ORF">RhiirA4_492606</name>
</gene>